<dbReference type="PANTHER" id="PTHR33231:SF1">
    <property type="entry name" value="30S RIBOSOMAL PROTEIN"/>
    <property type="match status" value="1"/>
</dbReference>
<comment type="function">
    <text evidence="2">Required for dimerization of active 70S ribosomes into 100S ribosomes in stationary phase; 100S ribosomes are translationally inactive and sometimes present during exponential growth.</text>
</comment>
<dbReference type="EMBL" id="JAGGLL010000006">
    <property type="protein sequence ID" value="MBP2021333.1"/>
    <property type="molecule type" value="Genomic_DNA"/>
</dbReference>
<protein>
    <recommendedName>
        <fullName evidence="2">Ribosome hibernation promoting factor</fullName>
        <shortName evidence="2">HPF</shortName>
    </recommendedName>
</protein>
<dbReference type="RefSeq" id="WP_021284870.1">
    <property type="nucleotide sequence ID" value="NZ_JAGGLL010000006.1"/>
</dbReference>
<keyword evidence="2" id="KW-0963">Cytoplasm</keyword>
<dbReference type="HAMAP" id="MF_00839">
    <property type="entry name" value="HPF"/>
    <property type="match status" value="1"/>
</dbReference>
<dbReference type="PANTHER" id="PTHR33231">
    <property type="entry name" value="30S RIBOSOMAL PROTEIN"/>
    <property type="match status" value="1"/>
</dbReference>
<comment type="subcellular location">
    <subcellularLocation>
        <location evidence="2">Cytoplasm</location>
    </subcellularLocation>
</comment>
<organism evidence="4 5">
    <name type="scientific">Clostridium punense</name>
    <dbReference type="NCBI Taxonomy" id="1054297"/>
    <lineage>
        <taxon>Bacteria</taxon>
        <taxon>Bacillati</taxon>
        <taxon>Bacillota</taxon>
        <taxon>Clostridia</taxon>
        <taxon>Eubacteriales</taxon>
        <taxon>Clostridiaceae</taxon>
        <taxon>Clostridium</taxon>
    </lineage>
</organism>
<dbReference type="InterPro" id="IPR038416">
    <property type="entry name" value="Ribosom_S30AE_C_sf"/>
</dbReference>
<dbReference type="SUPFAM" id="SSF69754">
    <property type="entry name" value="Ribosome binding protein Y (YfiA homologue)"/>
    <property type="match status" value="1"/>
</dbReference>
<feature type="domain" description="Sigma 54 modulation/S30EA ribosomal protein C-terminal" evidence="3">
    <location>
        <begin position="116"/>
        <end position="171"/>
    </location>
</feature>
<evidence type="ECO:0000313" key="5">
    <source>
        <dbReference type="Proteomes" id="UP001519308"/>
    </source>
</evidence>
<dbReference type="InterPro" id="IPR036567">
    <property type="entry name" value="RHF-like"/>
</dbReference>
<comment type="caution">
    <text evidence="4">The sequence shown here is derived from an EMBL/GenBank/DDBJ whole genome shotgun (WGS) entry which is preliminary data.</text>
</comment>
<dbReference type="Gene3D" id="3.30.505.50">
    <property type="entry name" value="Sigma 54 modulation/S30EA ribosomal protein, C-terminal domain"/>
    <property type="match status" value="1"/>
</dbReference>
<keyword evidence="1 2" id="KW-0810">Translation regulation</keyword>
<dbReference type="InterPro" id="IPR003489">
    <property type="entry name" value="RHF/RaiA"/>
</dbReference>
<dbReference type="Gene3D" id="3.30.160.100">
    <property type="entry name" value="Ribosome hibernation promotion factor-like"/>
    <property type="match status" value="1"/>
</dbReference>
<evidence type="ECO:0000313" key="4">
    <source>
        <dbReference type="EMBL" id="MBP2021333.1"/>
    </source>
</evidence>
<dbReference type="CDD" id="cd00552">
    <property type="entry name" value="RaiA"/>
    <property type="match status" value="1"/>
</dbReference>
<sequence>MKIRIVGKNIEITNALKSIVEKKISKLEKYFSENISATATLSVERNLQKIEVLIPFNNVMLRAEEKNGDMYSAIDLVIDKLEGQIRKQKTKLQRRNYEDSLRFQNISSYEDDSKGEEPTIVKTKRFAMKPMSEEEAVLQMELLGHDFYVYKNSNTNQVNVLYKRNDGNYGLIEQEF</sequence>
<keyword evidence="5" id="KW-1185">Reference proteome</keyword>
<comment type="subunit">
    <text evidence="2">Interacts with 100S ribosomes.</text>
</comment>
<proteinExistence type="inferred from homology"/>
<dbReference type="NCBIfam" id="TIGR00741">
    <property type="entry name" value="yfiA"/>
    <property type="match status" value="1"/>
</dbReference>
<dbReference type="InterPro" id="IPR034694">
    <property type="entry name" value="HPF_long/plastid"/>
</dbReference>
<dbReference type="Proteomes" id="UP001519308">
    <property type="component" value="Unassembled WGS sequence"/>
</dbReference>
<accession>A0ABS4K0P8</accession>
<evidence type="ECO:0000256" key="2">
    <source>
        <dbReference type="HAMAP-Rule" id="MF_00839"/>
    </source>
</evidence>
<dbReference type="Pfam" id="PF02482">
    <property type="entry name" value="Ribosomal_S30AE"/>
    <property type="match status" value="1"/>
</dbReference>
<dbReference type="InterPro" id="IPR032528">
    <property type="entry name" value="Ribosom_S30AE_C"/>
</dbReference>
<name>A0ABS4K0P8_9CLOT</name>
<evidence type="ECO:0000259" key="3">
    <source>
        <dbReference type="Pfam" id="PF16321"/>
    </source>
</evidence>
<evidence type="ECO:0000256" key="1">
    <source>
        <dbReference type="ARBA" id="ARBA00022845"/>
    </source>
</evidence>
<dbReference type="InterPro" id="IPR050574">
    <property type="entry name" value="HPF/YfiA_ribosome-assoc"/>
</dbReference>
<reference evidence="4 5" key="1">
    <citation type="submission" date="2021-03" db="EMBL/GenBank/DDBJ databases">
        <title>Genomic Encyclopedia of Type Strains, Phase IV (KMG-IV): sequencing the most valuable type-strain genomes for metagenomic binning, comparative biology and taxonomic classification.</title>
        <authorList>
            <person name="Goeker M."/>
        </authorList>
    </citation>
    <scope>NUCLEOTIDE SEQUENCE [LARGE SCALE GENOMIC DNA]</scope>
    <source>
        <strain evidence="4 5">DSM 28650</strain>
    </source>
</reference>
<gene>
    <name evidence="2" type="primary">hpf</name>
    <name evidence="4" type="ORF">J2Z44_001124</name>
</gene>
<dbReference type="Pfam" id="PF16321">
    <property type="entry name" value="Ribosom_S30AE_C"/>
    <property type="match status" value="1"/>
</dbReference>
<comment type="similarity">
    <text evidence="2">Belongs to the HPF/YfiA ribosome-associated protein family. Long HPF subfamily.</text>
</comment>